<dbReference type="Gene3D" id="3.40.640.10">
    <property type="entry name" value="Type I PLP-dependent aspartate aminotransferase-like (Major domain)"/>
    <property type="match status" value="1"/>
</dbReference>
<proteinExistence type="inferred from homology"/>
<dbReference type="InterPro" id="IPR015422">
    <property type="entry name" value="PyrdxlP-dep_Trfase_small"/>
</dbReference>
<dbReference type="FunFam" id="3.90.1150.10:FF:000006">
    <property type="entry name" value="Phosphoserine aminotransferase"/>
    <property type="match status" value="1"/>
</dbReference>
<evidence type="ECO:0000256" key="7">
    <source>
        <dbReference type="ARBA" id="ARBA00022679"/>
    </source>
</evidence>
<keyword evidence="9" id="KW-0718">Serine biosynthesis</keyword>
<dbReference type="GO" id="GO:0006564">
    <property type="term" value="P:L-serine biosynthetic process"/>
    <property type="evidence" value="ECO:0007669"/>
    <property type="project" value="UniProtKB-KW"/>
</dbReference>
<dbReference type="Gene3D" id="3.90.1150.10">
    <property type="entry name" value="Aspartate Aminotransferase, domain 1"/>
    <property type="match status" value="1"/>
</dbReference>
<dbReference type="InterPro" id="IPR020578">
    <property type="entry name" value="Aminotrans_V_PyrdxlP_BS"/>
</dbReference>
<evidence type="ECO:0000313" key="13">
    <source>
        <dbReference type="EMBL" id="SVA09694.1"/>
    </source>
</evidence>
<keyword evidence="5" id="KW-0032">Aminotransferase</keyword>
<comment type="catalytic activity">
    <reaction evidence="10">
        <text>4-(phosphooxy)-L-threonine + 2-oxoglutarate = (R)-3-hydroxy-2-oxo-4-phosphooxybutanoate + L-glutamate</text>
        <dbReference type="Rhea" id="RHEA:16573"/>
        <dbReference type="ChEBI" id="CHEBI:16810"/>
        <dbReference type="ChEBI" id="CHEBI:29985"/>
        <dbReference type="ChEBI" id="CHEBI:58452"/>
        <dbReference type="ChEBI" id="CHEBI:58538"/>
        <dbReference type="EC" id="2.6.1.52"/>
    </reaction>
</comment>
<dbReference type="PROSITE" id="PS00595">
    <property type="entry name" value="AA_TRANSFER_CLASS_5"/>
    <property type="match status" value="1"/>
</dbReference>
<evidence type="ECO:0000256" key="8">
    <source>
        <dbReference type="ARBA" id="ARBA00022898"/>
    </source>
</evidence>
<dbReference type="InterPro" id="IPR022278">
    <property type="entry name" value="Pser_aminoTfrase"/>
</dbReference>
<evidence type="ECO:0000256" key="1">
    <source>
        <dbReference type="ARBA" id="ARBA00001933"/>
    </source>
</evidence>
<evidence type="ECO:0000256" key="3">
    <source>
        <dbReference type="ARBA" id="ARBA00006904"/>
    </source>
</evidence>
<gene>
    <name evidence="13" type="ORF">METZ01_LOCUS62548</name>
</gene>
<dbReference type="UniPathway" id="UPA00135">
    <property type="reaction ID" value="UER00197"/>
</dbReference>
<dbReference type="InterPro" id="IPR015424">
    <property type="entry name" value="PyrdxlP-dep_Trfase"/>
</dbReference>
<sequence length="359" mass="40219">MPTNVYNFSAGPATLPKSVIDQITDRLGNFTDGMSIMEISHRSAAFKDFASESESNLRSLLQIDDSYAVLFLQGGATQQFSMVPMNLANQGTVDYLVTGAWSKKAANYAKYHCNLNIVADSSDNNFIDISDPAEWVNSKNAEYFYYCANETIHGLEFHEIPEVNVPIVSDMSSTLCTRPIEIEKYGLIFASAQKNLGIAGLTIVIVKKDLIIDKAKDLPPLLRYDAHYQEKSMLNTSPVFPWYVAGLVFEWILEQGGLDAMSKLNAKKASLLYNYIDNSILYQNDVNPKFRSWVNIPFTMTQDGLEENFLKMASDLGLKNLKGHRTVGGMRASVYNAMPIKAIEELIAFMEDYENDNLQ</sequence>
<keyword evidence="7" id="KW-0808">Transferase</keyword>
<dbReference type="PANTHER" id="PTHR43247">
    <property type="entry name" value="PHOSPHOSERINE AMINOTRANSFERASE"/>
    <property type="match status" value="1"/>
</dbReference>
<dbReference type="InterPro" id="IPR000192">
    <property type="entry name" value="Aminotrans_V_dom"/>
</dbReference>
<keyword evidence="8" id="KW-0663">Pyridoxal phosphate</keyword>
<evidence type="ECO:0000256" key="10">
    <source>
        <dbReference type="ARBA" id="ARBA00047630"/>
    </source>
</evidence>
<feature type="domain" description="Aminotransferase class V" evidence="12">
    <location>
        <begin position="5"/>
        <end position="346"/>
    </location>
</feature>
<comment type="cofactor">
    <cofactor evidence="1">
        <name>pyridoxal 5'-phosphate</name>
        <dbReference type="ChEBI" id="CHEBI:597326"/>
    </cofactor>
</comment>
<dbReference type="GO" id="GO:0030170">
    <property type="term" value="F:pyridoxal phosphate binding"/>
    <property type="evidence" value="ECO:0007669"/>
    <property type="project" value="TreeGrafter"/>
</dbReference>
<evidence type="ECO:0000256" key="6">
    <source>
        <dbReference type="ARBA" id="ARBA00022605"/>
    </source>
</evidence>
<dbReference type="Pfam" id="PF00266">
    <property type="entry name" value="Aminotran_5"/>
    <property type="match status" value="1"/>
</dbReference>
<dbReference type="SUPFAM" id="SSF53383">
    <property type="entry name" value="PLP-dependent transferases"/>
    <property type="match status" value="1"/>
</dbReference>
<dbReference type="EC" id="2.6.1.52" evidence="4"/>
<comment type="catalytic activity">
    <reaction evidence="11">
        <text>O-phospho-L-serine + 2-oxoglutarate = 3-phosphooxypyruvate + L-glutamate</text>
        <dbReference type="Rhea" id="RHEA:14329"/>
        <dbReference type="ChEBI" id="CHEBI:16810"/>
        <dbReference type="ChEBI" id="CHEBI:18110"/>
        <dbReference type="ChEBI" id="CHEBI:29985"/>
        <dbReference type="ChEBI" id="CHEBI:57524"/>
        <dbReference type="EC" id="2.6.1.52"/>
    </reaction>
</comment>
<dbReference type="NCBIfam" id="NF003764">
    <property type="entry name" value="PRK05355.1"/>
    <property type="match status" value="1"/>
</dbReference>
<comment type="pathway">
    <text evidence="2">Amino-acid biosynthesis; L-serine biosynthesis; L-serine from 3-phospho-D-glycerate: step 2/3.</text>
</comment>
<dbReference type="PANTHER" id="PTHR43247:SF1">
    <property type="entry name" value="PHOSPHOSERINE AMINOTRANSFERASE"/>
    <property type="match status" value="1"/>
</dbReference>
<dbReference type="AlphaFoldDB" id="A0A381T1W9"/>
<organism evidence="13">
    <name type="scientific">marine metagenome</name>
    <dbReference type="NCBI Taxonomy" id="408172"/>
    <lineage>
        <taxon>unclassified sequences</taxon>
        <taxon>metagenomes</taxon>
        <taxon>ecological metagenomes</taxon>
    </lineage>
</organism>
<dbReference type="GO" id="GO:0004648">
    <property type="term" value="F:O-phospho-L-serine:2-oxoglutarate aminotransferase activity"/>
    <property type="evidence" value="ECO:0007669"/>
    <property type="project" value="UniProtKB-EC"/>
</dbReference>
<evidence type="ECO:0000256" key="4">
    <source>
        <dbReference type="ARBA" id="ARBA00013030"/>
    </source>
</evidence>
<evidence type="ECO:0000256" key="9">
    <source>
        <dbReference type="ARBA" id="ARBA00023299"/>
    </source>
</evidence>
<accession>A0A381T1W9</accession>
<dbReference type="FunFam" id="3.40.640.10:FF:000010">
    <property type="entry name" value="Phosphoserine aminotransferase"/>
    <property type="match status" value="1"/>
</dbReference>
<dbReference type="NCBIfam" id="TIGR01364">
    <property type="entry name" value="serC_1"/>
    <property type="match status" value="1"/>
</dbReference>
<evidence type="ECO:0000256" key="11">
    <source>
        <dbReference type="ARBA" id="ARBA00049007"/>
    </source>
</evidence>
<keyword evidence="6" id="KW-0028">Amino-acid biosynthesis</keyword>
<reference evidence="13" key="1">
    <citation type="submission" date="2018-05" db="EMBL/GenBank/DDBJ databases">
        <authorList>
            <person name="Lanie J.A."/>
            <person name="Ng W.-L."/>
            <person name="Kazmierczak K.M."/>
            <person name="Andrzejewski T.M."/>
            <person name="Davidsen T.M."/>
            <person name="Wayne K.J."/>
            <person name="Tettelin H."/>
            <person name="Glass J.I."/>
            <person name="Rusch D."/>
            <person name="Podicherti R."/>
            <person name="Tsui H.-C.T."/>
            <person name="Winkler M.E."/>
        </authorList>
    </citation>
    <scope>NUCLEOTIDE SEQUENCE</scope>
</reference>
<evidence type="ECO:0000256" key="5">
    <source>
        <dbReference type="ARBA" id="ARBA00022576"/>
    </source>
</evidence>
<dbReference type="PIRSF" id="PIRSF000525">
    <property type="entry name" value="SerC"/>
    <property type="match status" value="1"/>
</dbReference>
<name>A0A381T1W9_9ZZZZ</name>
<evidence type="ECO:0000256" key="2">
    <source>
        <dbReference type="ARBA" id="ARBA00005099"/>
    </source>
</evidence>
<protein>
    <recommendedName>
        <fullName evidence="4">phosphoserine transaminase</fullName>
        <ecNumber evidence="4">2.6.1.52</ecNumber>
    </recommendedName>
</protein>
<dbReference type="EMBL" id="UINC01003841">
    <property type="protein sequence ID" value="SVA09694.1"/>
    <property type="molecule type" value="Genomic_DNA"/>
</dbReference>
<dbReference type="InterPro" id="IPR015421">
    <property type="entry name" value="PyrdxlP-dep_Trfase_major"/>
</dbReference>
<comment type="similarity">
    <text evidence="3">Belongs to the class-V pyridoxal-phosphate-dependent aminotransferase family. SerC subfamily.</text>
</comment>
<evidence type="ECO:0000259" key="12">
    <source>
        <dbReference type="Pfam" id="PF00266"/>
    </source>
</evidence>
<dbReference type="HAMAP" id="MF_00160">
    <property type="entry name" value="SerC_aminotrans_5"/>
    <property type="match status" value="1"/>
</dbReference>
<dbReference type="GO" id="GO:0005737">
    <property type="term" value="C:cytoplasm"/>
    <property type="evidence" value="ECO:0007669"/>
    <property type="project" value="TreeGrafter"/>
</dbReference>